<protein>
    <recommendedName>
        <fullName evidence="7">Enoyl reductase (ER) domain-containing protein</fullName>
    </recommendedName>
</protein>
<evidence type="ECO:0000313" key="8">
    <source>
        <dbReference type="EMBL" id="KAG6793177.1"/>
    </source>
</evidence>
<dbReference type="InterPro" id="IPR013154">
    <property type="entry name" value="ADH-like_N"/>
</dbReference>
<proteinExistence type="inferred from homology"/>
<dbReference type="GO" id="GO:0016616">
    <property type="term" value="F:oxidoreductase activity, acting on the CH-OH group of donors, NAD or NADP as acceptor"/>
    <property type="evidence" value="ECO:0007669"/>
    <property type="project" value="InterPro"/>
</dbReference>
<evidence type="ECO:0000256" key="4">
    <source>
        <dbReference type="ARBA" id="ARBA00022833"/>
    </source>
</evidence>
<dbReference type="FunFam" id="3.40.50.720:FF:000022">
    <property type="entry name" value="Cinnamyl alcohol dehydrogenase"/>
    <property type="match status" value="1"/>
</dbReference>
<dbReference type="EMBL" id="JAAWWB010000001">
    <property type="protein sequence ID" value="KAG6793177.1"/>
    <property type="molecule type" value="Genomic_DNA"/>
</dbReference>
<dbReference type="PANTHER" id="PTHR42683">
    <property type="entry name" value="ALDEHYDE REDUCTASE"/>
    <property type="match status" value="1"/>
</dbReference>
<keyword evidence="4 6" id="KW-0862">Zinc</keyword>
<dbReference type="CDD" id="cd05283">
    <property type="entry name" value="CAD1"/>
    <property type="match status" value="1"/>
</dbReference>
<dbReference type="InterPro" id="IPR020843">
    <property type="entry name" value="ER"/>
</dbReference>
<dbReference type="FunFam" id="3.90.180.10:FF:000100">
    <property type="entry name" value="Putative cinnamyl alcohol dehydrogenase 6"/>
    <property type="match status" value="1"/>
</dbReference>
<gene>
    <name evidence="8" type="ORF">POTOM_002370</name>
</gene>
<reference evidence="8" key="1">
    <citation type="journal article" date="2020" name="bioRxiv">
        <title>Hybrid origin of Populus tomentosa Carr. identified through genome sequencing and phylogenomic analysis.</title>
        <authorList>
            <person name="An X."/>
            <person name="Gao K."/>
            <person name="Chen Z."/>
            <person name="Li J."/>
            <person name="Yang X."/>
            <person name="Yang X."/>
            <person name="Zhou J."/>
            <person name="Guo T."/>
            <person name="Zhao T."/>
            <person name="Huang S."/>
            <person name="Miao D."/>
            <person name="Khan W.U."/>
            <person name="Rao P."/>
            <person name="Ye M."/>
            <person name="Lei B."/>
            <person name="Liao W."/>
            <person name="Wang J."/>
            <person name="Ji L."/>
            <person name="Li Y."/>
            <person name="Guo B."/>
            <person name="Mustafa N.S."/>
            <person name="Li S."/>
            <person name="Yun Q."/>
            <person name="Keller S.R."/>
            <person name="Mao J."/>
            <person name="Zhang R."/>
            <person name="Strauss S.H."/>
        </authorList>
    </citation>
    <scope>NUCLEOTIDE SEQUENCE</scope>
    <source>
        <strain evidence="8">GM15</strain>
        <tissue evidence="8">Leaf</tissue>
    </source>
</reference>
<comment type="similarity">
    <text evidence="2 6">Belongs to the zinc-containing alcohol dehydrogenase family.</text>
</comment>
<accession>A0A8X8DJS3</accession>
<evidence type="ECO:0000256" key="5">
    <source>
        <dbReference type="ARBA" id="ARBA00023002"/>
    </source>
</evidence>
<dbReference type="OrthoDB" id="1879366at2759"/>
<evidence type="ECO:0000256" key="3">
    <source>
        <dbReference type="ARBA" id="ARBA00022723"/>
    </source>
</evidence>
<dbReference type="PROSITE" id="PS00059">
    <property type="entry name" value="ADH_ZINC"/>
    <property type="match status" value="1"/>
</dbReference>
<keyword evidence="5" id="KW-0560">Oxidoreductase</keyword>
<evidence type="ECO:0000313" key="9">
    <source>
        <dbReference type="Proteomes" id="UP000886885"/>
    </source>
</evidence>
<comment type="caution">
    <text evidence="8">The sequence shown here is derived from an EMBL/GenBank/DDBJ whole genome shotgun (WGS) entry which is preliminary data.</text>
</comment>
<dbReference type="InterPro" id="IPR002328">
    <property type="entry name" value="ADH_Zn_CS"/>
</dbReference>
<evidence type="ECO:0000259" key="7">
    <source>
        <dbReference type="SMART" id="SM00829"/>
    </source>
</evidence>
<evidence type="ECO:0000256" key="6">
    <source>
        <dbReference type="RuleBase" id="RU361277"/>
    </source>
</evidence>
<dbReference type="AlphaFoldDB" id="A0A8X8DJS3"/>
<evidence type="ECO:0000256" key="1">
    <source>
        <dbReference type="ARBA" id="ARBA00001947"/>
    </source>
</evidence>
<dbReference type="InterPro" id="IPR047109">
    <property type="entry name" value="CAD-like"/>
</dbReference>
<dbReference type="GO" id="GO:0008270">
    <property type="term" value="F:zinc ion binding"/>
    <property type="evidence" value="ECO:0007669"/>
    <property type="project" value="InterPro"/>
</dbReference>
<dbReference type="Proteomes" id="UP000886885">
    <property type="component" value="Chromosome 1A"/>
</dbReference>
<keyword evidence="3 6" id="KW-0479">Metal-binding</keyword>
<sequence length="399" mass="43683">MAKSPEEEHPHKAFGWAAKDSSGMVTLMGYRGCSTFCDNAKMRRIESLAFSTKRVLRFCNFDAEKTYDVMDNGVEDVTIKILYCGVCHSDLHAAKNEWGFSRYPLVPGHEIVGIVTKIGSNVKKFKVDDQVGVGVMVNSCKSCEYCDQDSENYCPKMIFTYNAHNYDGTKTYGGYSDTIVVDQHFVLHIPDSMPADGAAPLLCAGITVYSPMKYYGMTEPGKHLGIVGLGGLGHVAVKIGKAFGLKVTVISSSSRKEREALDRLGADSFVVSSDPEKMKAAFGTMDYIIDTVSAVHALAPLLSLLKTNGKLVTLGLPEKPLELPIFPLVLGRKLVGGSDIGGMKETQEMLDFCGKHNITSDVEVIRMDQINTAMERLAKSDVRYRFVIDVANSLSQSQL</sequence>
<comment type="cofactor">
    <cofactor evidence="1 6">
        <name>Zn(2+)</name>
        <dbReference type="ChEBI" id="CHEBI:29105"/>
    </cofactor>
</comment>
<dbReference type="InterPro" id="IPR013149">
    <property type="entry name" value="ADH-like_C"/>
</dbReference>
<dbReference type="GO" id="GO:0009809">
    <property type="term" value="P:lignin biosynthetic process"/>
    <property type="evidence" value="ECO:0007669"/>
    <property type="project" value="UniProtKB-ARBA"/>
</dbReference>
<dbReference type="SMART" id="SM00829">
    <property type="entry name" value="PKS_ER"/>
    <property type="match status" value="1"/>
</dbReference>
<dbReference type="Pfam" id="PF00107">
    <property type="entry name" value="ADH_zinc_N"/>
    <property type="match status" value="1"/>
</dbReference>
<evidence type="ECO:0000256" key="2">
    <source>
        <dbReference type="ARBA" id="ARBA00008072"/>
    </source>
</evidence>
<name>A0A8X8DJS3_POPTO</name>
<keyword evidence="9" id="KW-1185">Reference proteome</keyword>
<organism evidence="8 9">
    <name type="scientific">Populus tomentosa</name>
    <name type="common">Chinese white poplar</name>
    <dbReference type="NCBI Taxonomy" id="118781"/>
    <lineage>
        <taxon>Eukaryota</taxon>
        <taxon>Viridiplantae</taxon>
        <taxon>Streptophyta</taxon>
        <taxon>Embryophyta</taxon>
        <taxon>Tracheophyta</taxon>
        <taxon>Spermatophyta</taxon>
        <taxon>Magnoliopsida</taxon>
        <taxon>eudicotyledons</taxon>
        <taxon>Gunneridae</taxon>
        <taxon>Pentapetalae</taxon>
        <taxon>rosids</taxon>
        <taxon>fabids</taxon>
        <taxon>Malpighiales</taxon>
        <taxon>Salicaceae</taxon>
        <taxon>Saliceae</taxon>
        <taxon>Populus</taxon>
    </lineage>
</organism>
<feature type="domain" description="Enoyl reductase (ER)" evidence="7">
    <location>
        <begin position="54"/>
        <end position="388"/>
    </location>
</feature>
<dbReference type="Pfam" id="PF08240">
    <property type="entry name" value="ADH_N"/>
    <property type="match status" value="1"/>
</dbReference>